<proteinExistence type="predicted"/>
<dbReference type="GO" id="GO:0000271">
    <property type="term" value="P:polysaccharide biosynthetic process"/>
    <property type="evidence" value="ECO:0007669"/>
    <property type="project" value="InterPro"/>
</dbReference>
<evidence type="ECO:0000259" key="2">
    <source>
        <dbReference type="SMART" id="SM00984"/>
    </source>
</evidence>
<evidence type="ECO:0000256" key="1">
    <source>
        <dbReference type="ARBA" id="ARBA00015132"/>
    </source>
</evidence>
<dbReference type="PIRSF" id="PIRSF000124">
    <property type="entry name" value="UDPglc_GDPman_dh"/>
    <property type="match status" value="1"/>
</dbReference>
<dbReference type="EMBL" id="DPOP01000055">
    <property type="protein sequence ID" value="HCW66688.1"/>
    <property type="molecule type" value="Genomic_DNA"/>
</dbReference>
<gene>
    <name evidence="3" type="ORF">DHR80_05630</name>
</gene>
<dbReference type="GO" id="GO:0016628">
    <property type="term" value="F:oxidoreductase activity, acting on the CH-CH group of donors, NAD or NADP as acceptor"/>
    <property type="evidence" value="ECO:0007669"/>
    <property type="project" value="InterPro"/>
</dbReference>
<dbReference type="Gene3D" id="3.40.50.720">
    <property type="entry name" value="NAD(P)-binding Rossmann-like Domain"/>
    <property type="match status" value="1"/>
</dbReference>
<dbReference type="Proteomes" id="UP000264179">
    <property type="component" value="Unassembled WGS sequence"/>
</dbReference>
<reference evidence="3 4" key="1">
    <citation type="journal article" date="2018" name="Nat. Biotechnol.">
        <title>A standardized bacterial taxonomy based on genome phylogeny substantially revises the tree of life.</title>
        <authorList>
            <person name="Parks D.H."/>
            <person name="Chuvochina M."/>
            <person name="Waite D.W."/>
            <person name="Rinke C."/>
            <person name="Skarshewski A."/>
            <person name="Chaumeil P.A."/>
            <person name="Hugenholtz P."/>
        </authorList>
    </citation>
    <scope>NUCLEOTIDE SEQUENCE [LARGE SCALE GENOMIC DNA]</scope>
    <source>
        <strain evidence="3">UBA9881</strain>
    </source>
</reference>
<dbReference type="Pfam" id="PF03720">
    <property type="entry name" value="UDPG_MGDP_dh_C"/>
    <property type="match status" value="1"/>
</dbReference>
<feature type="domain" description="UDP-glucose/GDP-mannose dehydrogenase C-terminal" evidence="2">
    <location>
        <begin position="42"/>
        <end position="143"/>
    </location>
</feature>
<dbReference type="PIRSF" id="PIRSF500136">
    <property type="entry name" value="UDP_ManNAc_DH"/>
    <property type="match status" value="1"/>
</dbReference>
<dbReference type="RefSeq" id="WP_277276913.1">
    <property type="nucleotide sequence ID" value="NZ_DPOP01000055.1"/>
</dbReference>
<sequence length="163" mass="17504">QEYDSPLRIIETVVNVNTARKKAMANRIVSACGGSVAGKTIGILGLAFKPNTDDMRDAPSLDIVPALIAAGATVKAYDPEAMEEAKKLLDGVSYCENAYETIDGADAMVVLTEWNEFRGMDLDRVKDALKHPTVVDLRNVYDPAEMAENGFSYSCVGRASIGG</sequence>
<dbReference type="SUPFAM" id="SSF52413">
    <property type="entry name" value="UDP-glucose/GDP-mannose dehydrogenase C-terminal domain"/>
    <property type="match status" value="1"/>
</dbReference>
<dbReference type="InterPro" id="IPR028359">
    <property type="entry name" value="UDP_ManNAc/GlcNAc_DH"/>
</dbReference>
<dbReference type="InterPro" id="IPR014027">
    <property type="entry name" value="UDP-Glc/GDP-Man_DH_C"/>
</dbReference>
<comment type="caution">
    <text evidence="3">The sequence shown here is derived from an EMBL/GenBank/DDBJ whole genome shotgun (WGS) entry which is preliminary data.</text>
</comment>
<accession>A0A3D5N7R7</accession>
<dbReference type="InterPro" id="IPR017476">
    <property type="entry name" value="UDP-Glc/GDP-Man"/>
</dbReference>
<dbReference type="GO" id="GO:0016616">
    <property type="term" value="F:oxidoreductase activity, acting on the CH-OH group of donors, NAD or NADP as acceptor"/>
    <property type="evidence" value="ECO:0007669"/>
    <property type="project" value="InterPro"/>
</dbReference>
<dbReference type="SMART" id="SM00984">
    <property type="entry name" value="UDPG_MGDP_dh_C"/>
    <property type="match status" value="1"/>
</dbReference>
<dbReference type="GO" id="GO:0051287">
    <property type="term" value="F:NAD binding"/>
    <property type="evidence" value="ECO:0007669"/>
    <property type="project" value="InterPro"/>
</dbReference>
<dbReference type="AlphaFoldDB" id="A0A3D5N7R7"/>
<evidence type="ECO:0000313" key="4">
    <source>
        <dbReference type="Proteomes" id="UP000264179"/>
    </source>
</evidence>
<organism evidence="3 4">
    <name type="scientific">Thalassospira lucentensis</name>
    <dbReference type="NCBI Taxonomy" id="168935"/>
    <lineage>
        <taxon>Bacteria</taxon>
        <taxon>Pseudomonadati</taxon>
        <taxon>Pseudomonadota</taxon>
        <taxon>Alphaproteobacteria</taxon>
        <taxon>Rhodospirillales</taxon>
        <taxon>Thalassospiraceae</taxon>
        <taxon>Thalassospira</taxon>
    </lineage>
</organism>
<dbReference type="InterPro" id="IPR036220">
    <property type="entry name" value="UDP-Glc/GDP-Man_DH_C_sf"/>
</dbReference>
<evidence type="ECO:0000313" key="3">
    <source>
        <dbReference type="EMBL" id="HCW66688.1"/>
    </source>
</evidence>
<protein>
    <recommendedName>
        <fullName evidence="1">UDP-glucose 6-dehydrogenase</fullName>
    </recommendedName>
</protein>
<name>A0A3D5N7R7_9PROT</name>
<feature type="non-terminal residue" evidence="3">
    <location>
        <position position="1"/>
    </location>
</feature>
<dbReference type="PANTHER" id="PTHR43750">
    <property type="entry name" value="UDP-GLUCOSE 6-DEHYDROGENASE TUAD"/>
    <property type="match status" value="1"/>
</dbReference>
<dbReference type="PANTHER" id="PTHR43750:SF3">
    <property type="entry name" value="UDP-GLUCOSE 6-DEHYDROGENASE TUAD"/>
    <property type="match status" value="1"/>
</dbReference>